<evidence type="ECO:0000256" key="5">
    <source>
        <dbReference type="NCBIfam" id="TIGR00112"/>
    </source>
</evidence>
<dbReference type="InterPro" id="IPR028939">
    <property type="entry name" value="P5C_Rdtase_cat_N"/>
</dbReference>
<comment type="pathway">
    <text evidence="4">Amino-acid biosynthesis; L-proline biosynthesis; L-proline from L-glutamate 5-semialdehyde: step 1/1.</text>
</comment>
<organism evidence="9 10">
    <name type="scientific">Litorimonas cladophorae</name>
    <dbReference type="NCBI Taxonomy" id="1220491"/>
    <lineage>
        <taxon>Bacteria</taxon>
        <taxon>Pseudomonadati</taxon>
        <taxon>Pseudomonadota</taxon>
        <taxon>Alphaproteobacteria</taxon>
        <taxon>Maricaulales</taxon>
        <taxon>Robiginitomaculaceae</taxon>
    </lineage>
</organism>
<dbReference type="NCBIfam" id="TIGR00112">
    <property type="entry name" value="proC"/>
    <property type="match status" value="1"/>
</dbReference>
<dbReference type="EMBL" id="BMYV01000001">
    <property type="protein sequence ID" value="GGX57291.1"/>
    <property type="molecule type" value="Genomic_DNA"/>
</dbReference>
<dbReference type="Pfam" id="PF03807">
    <property type="entry name" value="F420_oxidored"/>
    <property type="match status" value="1"/>
</dbReference>
<dbReference type="SUPFAM" id="SSF48179">
    <property type="entry name" value="6-phosphogluconate dehydrogenase C-terminal domain-like"/>
    <property type="match status" value="1"/>
</dbReference>
<dbReference type="PANTHER" id="PTHR11645">
    <property type="entry name" value="PYRROLINE-5-CARBOXYLATE REDUCTASE"/>
    <property type="match status" value="1"/>
</dbReference>
<evidence type="ECO:0000256" key="1">
    <source>
        <dbReference type="ARBA" id="ARBA00005525"/>
    </source>
</evidence>
<proteinExistence type="inferred from homology"/>
<dbReference type="PIRSF" id="PIRSF000193">
    <property type="entry name" value="Pyrrol-5-carb_rd"/>
    <property type="match status" value="1"/>
</dbReference>
<dbReference type="GO" id="GO:0005737">
    <property type="term" value="C:cytoplasm"/>
    <property type="evidence" value="ECO:0007669"/>
    <property type="project" value="UniProtKB-SubCell"/>
</dbReference>
<dbReference type="FunFam" id="1.10.3730.10:FF:000001">
    <property type="entry name" value="Pyrroline-5-carboxylate reductase"/>
    <property type="match status" value="1"/>
</dbReference>
<feature type="binding site" evidence="6">
    <location>
        <begin position="70"/>
        <end position="73"/>
    </location>
    <ligand>
        <name>NADP(+)</name>
        <dbReference type="ChEBI" id="CHEBI:58349"/>
    </ligand>
</feature>
<keyword evidence="4" id="KW-0028">Amino-acid biosynthesis</keyword>
<keyword evidence="4" id="KW-0963">Cytoplasm</keyword>
<dbReference type="EC" id="1.5.1.2" evidence="4 5"/>
<comment type="catalytic activity">
    <reaction evidence="4">
        <text>L-proline + NAD(+) = (S)-1-pyrroline-5-carboxylate + NADH + 2 H(+)</text>
        <dbReference type="Rhea" id="RHEA:14105"/>
        <dbReference type="ChEBI" id="CHEBI:15378"/>
        <dbReference type="ChEBI" id="CHEBI:17388"/>
        <dbReference type="ChEBI" id="CHEBI:57540"/>
        <dbReference type="ChEBI" id="CHEBI:57945"/>
        <dbReference type="ChEBI" id="CHEBI:60039"/>
        <dbReference type="EC" id="1.5.1.2"/>
    </reaction>
</comment>
<keyword evidence="3 4" id="KW-0560">Oxidoreductase</keyword>
<evidence type="ECO:0000256" key="4">
    <source>
        <dbReference type="HAMAP-Rule" id="MF_01925"/>
    </source>
</evidence>
<sequence>MAATHLLIGAGKMGGALLSGWLDSGLIPPRKIVILDPAPGPQAVYAIERGAKHITDPADIPRSVRVVLLAVKPQLFEKIGEPLGAVLSPTALIVSILAGTSLQKLDQAFGGRVVIRAMPNTPAAIGAGISAIYVDPNIAPETILIAENLLKSGGEVVRVDSEAALNAVTAVSGSGPAYVFHLVEALEAGAKDLGLPADVAAKLARETVIGSAKLLDASDESPATLRKNVTSPNGTTQAALDVLMGEMGLSKLIIAVVRAAFARAKQLAE</sequence>
<dbReference type="GO" id="GO:0004735">
    <property type="term" value="F:pyrroline-5-carboxylate reductase activity"/>
    <property type="evidence" value="ECO:0007669"/>
    <property type="project" value="UniProtKB-UniRule"/>
</dbReference>
<evidence type="ECO:0000259" key="7">
    <source>
        <dbReference type="Pfam" id="PF03807"/>
    </source>
</evidence>
<dbReference type="InterPro" id="IPR008927">
    <property type="entry name" value="6-PGluconate_DH-like_C_sf"/>
</dbReference>
<name>A0A918NC06_9PROT</name>
<dbReference type="SUPFAM" id="SSF51735">
    <property type="entry name" value="NAD(P)-binding Rossmann-fold domains"/>
    <property type="match status" value="1"/>
</dbReference>
<accession>A0A918NC06</accession>
<dbReference type="GO" id="GO:0055129">
    <property type="term" value="P:L-proline biosynthetic process"/>
    <property type="evidence" value="ECO:0007669"/>
    <property type="project" value="UniProtKB-UniRule"/>
</dbReference>
<dbReference type="HAMAP" id="MF_01925">
    <property type="entry name" value="P5C_reductase"/>
    <property type="match status" value="1"/>
</dbReference>
<dbReference type="InterPro" id="IPR029036">
    <property type="entry name" value="P5CR_dimer"/>
</dbReference>
<dbReference type="RefSeq" id="WP_189580344.1">
    <property type="nucleotide sequence ID" value="NZ_BMYV01000001.1"/>
</dbReference>
<dbReference type="Pfam" id="PF14748">
    <property type="entry name" value="P5CR_dimer"/>
    <property type="match status" value="1"/>
</dbReference>
<keyword evidence="2 4" id="KW-0521">NADP</keyword>
<evidence type="ECO:0000256" key="3">
    <source>
        <dbReference type="ARBA" id="ARBA00023002"/>
    </source>
</evidence>
<dbReference type="InterPro" id="IPR000304">
    <property type="entry name" value="Pyrroline-COOH_reductase"/>
</dbReference>
<dbReference type="Gene3D" id="3.40.50.720">
    <property type="entry name" value="NAD(P)-binding Rossmann-like Domain"/>
    <property type="match status" value="1"/>
</dbReference>
<protein>
    <recommendedName>
        <fullName evidence="4 5">Pyrroline-5-carboxylate reductase</fullName>
        <shortName evidence="4">P5C reductase</shortName>
        <shortName evidence="4">P5CR</shortName>
        <ecNumber evidence="4 5">1.5.1.2</ecNumber>
    </recommendedName>
    <alternativeName>
        <fullName evidence="4">PCA reductase</fullName>
    </alternativeName>
</protein>
<evidence type="ECO:0000256" key="2">
    <source>
        <dbReference type="ARBA" id="ARBA00022857"/>
    </source>
</evidence>
<comment type="function">
    <text evidence="4">Catalyzes the reduction of 1-pyrroline-5-carboxylate (PCA) to L-proline.</text>
</comment>
<reference evidence="9 10" key="1">
    <citation type="journal article" date="2014" name="Int. J. Syst. Evol. Microbiol.">
        <title>Complete genome sequence of Corynebacterium casei LMG S-19264T (=DSM 44701T), isolated from a smear-ripened cheese.</title>
        <authorList>
            <consortium name="US DOE Joint Genome Institute (JGI-PGF)"/>
            <person name="Walter F."/>
            <person name="Albersmeier A."/>
            <person name="Kalinowski J."/>
            <person name="Ruckert C."/>
        </authorList>
    </citation>
    <scope>NUCLEOTIDE SEQUENCE [LARGE SCALE GENOMIC DNA]</scope>
    <source>
        <strain evidence="9 10">KCTC 23968</strain>
    </source>
</reference>
<dbReference type="Gene3D" id="1.10.3730.10">
    <property type="entry name" value="ProC C-terminal domain-like"/>
    <property type="match status" value="1"/>
</dbReference>
<dbReference type="AlphaFoldDB" id="A0A918NC06"/>
<evidence type="ECO:0000256" key="6">
    <source>
        <dbReference type="PIRSR" id="PIRSR000193-1"/>
    </source>
</evidence>
<keyword evidence="10" id="KW-1185">Reference proteome</keyword>
<feature type="binding site" evidence="6">
    <location>
        <begin position="8"/>
        <end position="13"/>
    </location>
    <ligand>
        <name>NADP(+)</name>
        <dbReference type="ChEBI" id="CHEBI:58349"/>
    </ligand>
</feature>
<evidence type="ECO:0000313" key="10">
    <source>
        <dbReference type="Proteomes" id="UP000600865"/>
    </source>
</evidence>
<comment type="similarity">
    <text evidence="1 4">Belongs to the pyrroline-5-carboxylate reductase family.</text>
</comment>
<evidence type="ECO:0000313" key="9">
    <source>
        <dbReference type="EMBL" id="GGX57291.1"/>
    </source>
</evidence>
<feature type="domain" description="Pyrroline-5-carboxylate reductase dimerisation" evidence="8">
    <location>
        <begin position="162"/>
        <end position="267"/>
    </location>
</feature>
<dbReference type="Proteomes" id="UP000600865">
    <property type="component" value="Unassembled WGS sequence"/>
</dbReference>
<comment type="caution">
    <text evidence="9">The sequence shown here is derived from an EMBL/GenBank/DDBJ whole genome shotgun (WGS) entry which is preliminary data.</text>
</comment>
<feature type="domain" description="Pyrroline-5-carboxylate reductase catalytic N-terminal" evidence="7">
    <location>
        <begin position="7"/>
        <end position="99"/>
    </location>
</feature>
<comment type="subcellular location">
    <subcellularLocation>
        <location evidence="4">Cytoplasm</location>
    </subcellularLocation>
</comment>
<evidence type="ECO:0000259" key="8">
    <source>
        <dbReference type="Pfam" id="PF14748"/>
    </source>
</evidence>
<comment type="catalytic activity">
    <reaction evidence="4">
        <text>L-proline + NADP(+) = (S)-1-pyrroline-5-carboxylate + NADPH + 2 H(+)</text>
        <dbReference type="Rhea" id="RHEA:14109"/>
        <dbReference type="ChEBI" id="CHEBI:15378"/>
        <dbReference type="ChEBI" id="CHEBI:17388"/>
        <dbReference type="ChEBI" id="CHEBI:57783"/>
        <dbReference type="ChEBI" id="CHEBI:58349"/>
        <dbReference type="ChEBI" id="CHEBI:60039"/>
        <dbReference type="EC" id="1.5.1.2"/>
    </reaction>
</comment>
<dbReference type="PANTHER" id="PTHR11645:SF0">
    <property type="entry name" value="PYRROLINE-5-CARBOXYLATE REDUCTASE 3"/>
    <property type="match status" value="1"/>
</dbReference>
<keyword evidence="4" id="KW-0641">Proline biosynthesis</keyword>
<dbReference type="InterPro" id="IPR036291">
    <property type="entry name" value="NAD(P)-bd_dom_sf"/>
</dbReference>
<gene>
    <name evidence="4 9" type="primary">proC</name>
    <name evidence="9" type="ORF">GCM10011309_02810</name>
</gene>